<dbReference type="PROSITE" id="PS01248">
    <property type="entry name" value="EGF_LAM_1"/>
    <property type="match status" value="1"/>
</dbReference>
<name>A0ABY7CMT5_9BASI</name>
<protein>
    <recommendedName>
        <fullName evidence="4">EGF-like domain-containing protein</fullName>
    </recommendedName>
</protein>
<keyword evidence="3" id="KW-0472">Membrane</keyword>
<proteinExistence type="predicted"/>
<evidence type="ECO:0000256" key="3">
    <source>
        <dbReference type="SAM" id="Phobius"/>
    </source>
</evidence>
<dbReference type="PROSITE" id="PS50026">
    <property type="entry name" value="EGF_3"/>
    <property type="match status" value="1"/>
</dbReference>
<dbReference type="Gene3D" id="2.10.220.10">
    <property type="entry name" value="Hormone Receptor, Insulin-like Growth Factor Receptor 1, Chain A, domain 2"/>
    <property type="match status" value="3"/>
</dbReference>
<dbReference type="InterPro" id="IPR002049">
    <property type="entry name" value="LE_dom"/>
</dbReference>
<gene>
    <name evidence="5" type="ORF">PtA15_7A106</name>
</gene>
<dbReference type="InterPro" id="IPR053215">
    <property type="entry name" value="TKL_Ser/Thr_kinase"/>
</dbReference>
<dbReference type="InterPro" id="IPR009030">
    <property type="entry name" value="Growth_fac_rcpt_cys_sf"/>
</dbReference>
<dbReference type="SUPFAM" id="SSF57184">
    <property type="entry name" value="Growth factor receptor domain"/>
    <property type="match status" value="3"/>
</dbReference>
<evidence type="ECO:0000259" key="4">
    <source>
        <dbReference type="PROSITE" id="PS50026"/>
    </source>
</evidence>
<keyword evidence="3" id="KW-0812">Transmembrane</keyword>
<dbReference type="CDD" id="cd00064">
    <property type="entry name" value="FU"/>
    <property type="match status" value="1"/>
</dbReference>
<dbReference type="PANTHER" id="PTHR45756">
    <property type="entry name" value="PALMITOYLTRANSFERASE"/>
    <property type="match status" value="1"/>
</dbReference>
<keyword evidence="6" id="KW-1185">Reference proteome</keyword>
<accession>A0ABY7CMT5</accession>
<dbReference type="Gene3D" id="2.10.25.10">
    <property type="entry name" value="Laminin"/>
    <property type="match status" value="1"/>
</dbReference>
<dbReference type="RefSeq" id="XP_053021935.1">
    <property type="nucleotide sequence ID" value="XM_053170678.1"/>
</dbReference>
<feature type="disulfide bond" evidence="2">
    <location>
        <begin position="192"/>
        <end position="201"/>
    </location>
</feature>
<dbReference type="InterPro" id="IPR006212">
    <property type="entry name" value="Furin_repeat"/>
</dbReference>
<dbReference type="CDD" id="cd00055">
    <property type="entry name" value="EGF_Lam"/>
    <property type="match status" value="1"/>
</dbReference>
<dbReference type="InterPro" id="IPR000742">
    <property type="entry name" value="EGF"/>
</dbReference>
<evidence type="ECO:0000313" key="6">
    <source>
        <dbReference type="Proteomes" id="UP001164743"/>
    </source>
</evidence>
<feature type="disulfide bond" evidence="2">
    <location>
        <begin position="173"/>
        <end position="183"/>
    </location>
</feature>
<sequence>MIPEVDGKKILLVFAFLGQVLITSGVLSSAITSLCTPEACLNGSVSQLSTGAVWEEPLTGTLLTPGSYSRFRDAARVRANPGFTIDQQAALVVTQLSPMIAYPLPLYQDQPQLIGEEVGNSNAPLTSFLLAKGYHAAFGINGDVRIVVHDSCPNVKQWSLKGLELMSIESNNCPGGCGSGGKCRRPTSSCECNTGYKGPRCDSCANGYFGPDCQRCPNCDTLSTSTCDDGVTGTGRCISLNFLNRTQNPLSISQSRCNCVNGVCAGDTSCLCSAGWTTSSNGTLCASCQSGFFLDSRGECVACGPACASCEGPSAVCQSCIQGFQLSKNDSKTCVPSTLNLNGAAPTSCSDGFFNSQNSTCAHCDSSCKNCFGASANSCTQCPSPKALLSIGQIENNTLGASCVDVDSNTGVCSSPSGSLFLFNQSKGICDPAPRLCAAAAIPGFSLLHPASTSSNGAVCSACVEGALLLPDRPGGSVGQCVGICPNGTYDDLHGHCSPCPNGCSSCSISQDGTHPQCITCAYPNILLVSGTCTDACPAGTFASMTTNDTPLAPKGINVCLPCSTSCGNCTQSPTACQSCPKTRPAFDPGTQTCAMACPKGKFADLNAGGRCSPCEASCETCSGLGPGDCLSCKAGDILQEGRCRASSCAGNRTQIVTDWGVCLQDLLAASSENGSAPKGIPAWLIILVTILLSVTLGAFFLLSWRLWQRNKRKQKTKQFGDELATSDIKLHQLDGAVMQESYRPDWSDETMSAPLTSRLSPQTPTPSEFKIKRKVVPTDARVEDWERESMSIYSHSEHQTRTNQPASIIDLPLGSQVANDSESTNSFREQCRTVQGSVWFEGGMGRQPNHPFRPQLGSHPSIGSFKSTKLLSIIKEIMYFSVIE</sequence>
<dbReference type="Proteomes" id="UP001164743">
    <property type="component" value="Chromosome 7A"/>
</dbReference>
<dbReference type="EMBL" id="CP110427">
    <property type="protein sequence ID" value="WAQ86380.1"/>
    <property type="molecule type" value="Genomic_DNA"/>
</dbReference>
<keyword evidence="1 2" id="KW-0245">EGF-like domain</keyword>
<comment type="caution">
    <text evidence="2">Lacks conserved residue(s) required for the propagation of feature annotation.</text>
</comment>
<keyword evidence="2" id="KW-1015">Disulfide bond</keyword>
<reference evidence="5" key="1">
    <citation type="submission" date="2022-10" db="EMBL/GenBank/DDBJ databases">
        <title>Puccinia triticina Genome sequencing and assembly.</title>
        <authorList>
            <person name="Li C."/>
        </authorList>
    </citation>
    <scope>NUCLEOTIDE SEQUENCE</scope>
    <source>
        <strain evidence="5">Pt15</strain>
    </source>
</reference>
<dbReference type="PANTHER" id="PTHR45756:SF1">
    <property type="entry name" value="PROTEIN KINASE DOMAIN CONTAINING PROTEIN"/>
    <property type="match status" value="1"/>
</dbReference>
<dbReference type="PROSITE" id="PS00022">
    <property type="entry name" value="EGF_1"/>
    <property type="match status" value="1"/>
</dbReference>
<evidence type="ECO:0000256" key="2">
    <source>
        <dbReference type="PROSITE-ProRule" id="PRU00076"/>
    </source>
</evidence>
<feature type="domain" description="EGF-like" evidence="4">
    <location>
        <begin position="169"/>
        <end position="202"/>
    </location>
</feature>
<dbReference type="SMART" id="SM00261">
    <property type="entry name" value="FU"/>
    <property type="match status" value="6"/>
</dbReference>
<feature type="transmembrane region" description="Helical" evidence="3">
    <location>
        <begin position="681"/>
        <end position="708"/>
    </location>
</feature>
<dbReference type="SMART" id="SM00181">
    <property type="entry name" value="EGF"/>
    <property type="match status" value="3"/>
</dbReference>
<evidence type="ECO:0000313" key="5">
    <source>
        <dbReference type="EMBL" id="WAQ86380.1"/>
    </source>
</evidence>
<dbReference type="GeneID" id="77811573"/>
<evidence type="ECO:0000256" key="1">
    <source>
        <dbReference type="ARBA" id="ARBA00022536"/>
    </source>
</evidence>
<keyword evidence="3" id="KW-1133">Transmembrane helix</keyword>
<organism evidence="5 6">
    <name type="scientific">Puccinia triticina</name>
    <dbReference type="NCBI Taxonomy" id="208348"/>
    <lineage>
        <taxon>Eukaryota</taxon>
        <taxon>Fungi</taxon>
        <taxon>Dikarya</taxon>
        <taxon>Basidiomycota</taxon>
        <taxon>Pucciniomycotina</taxon>
        <taxon>Pucciniomycetes</taxon>
        <taxon>Pucciniales</taxon>
        <taxon>Pucciniaceae</taxon>
        <taxon>Puccinia</taxon>
    </lineage>
</organism>